<accession>A0ABV0U171</accession>
<proteinExistence type="predicted"/>
<protein>
    <submittedName>
        <fullName evidence="2">Uncharacterized protein</fullName>
    </submittedName>
</protein>
<evidence type="ECO:0000313" key="3">
    <source>
        <dbReference type="Proteomes" id="UP001482620"/>
    </source>
</evidence>
<reference evidence="2 3" key="1">
    <citation type="submission" date="2021-06" db="EMBL/GenBank/DDBJ databases">
        <authorList>
            <person name="Palmer J.M."/>
        </authorList>
    </citation>
    <scope>NUCLEOTIDE SEQUENCE [LARGE SCALE GENOMIC DNA]</scope>
    <source>
        <strain evidence="3">if_2019</strain>
        <tissue evidence="2">Muscle</tissue>
    </source>
</reference>
<sequence>MDNETAVRLFYCRRPSPTASHMSAAAEQPTSGPQPDTPQPGMMPVPMSASTPSTWCRGRRKRDAPAQVIGGPGDASAHAAEGPADASASVPSLQGFEEEAPLNVLSSFWPLNPELRVRQALLQPLRVPQSFWEVLYSAQSAS</sequence>
<comment type="caution">
    <text evidence="2">The sequence shown here is derived from an EMBL/GenBank/DDBJ whole genome shotgun (WGS) entry which is preliminary data.</text>
</comment>
<evidence type="ECO:0000256" key="1">
    <source>
        <dbReference type="SAM" id="MobiDB-lite"/>
    </source>
</evidence>
<evidence type="ECO:0000313" key="2">
    <source>
        <dbReference type="EMBL" id="MEQ2237608.1"/>
    </source>
</evidence>
<dbReference type="EMBL" id="JAHRIQ010049330">
    <property type="protein sequence ID" value="MEQ2237608.1"/>
    <property type="molecule type" value="Genomic_DNA"/>
</dbReference>
<organism evidence="2 3">
    <name type="scientific">Ilyodon furcidens</name>
    <name type="common">goldbreast splitfin</name>
    <dbReference type="NCBI Taxonomy" id="33524"/>
    <lineage>
        <taxon>Eukaryota</taxon>
        <taxon>Metazoa</taxon>
        <taxon>Chordata</taxon>
        <taxon>Craniata</taxon>
        <taxon>Vertebrata</taxon>
        <taxon>Euteleostomi</taxon>
        <taxon>Actinopterygii</taxon>
        <taxon>Neopterygii</taxon>
        <taxon>Teleostei</taxon>
        <taxon>Neoteleostei</taxon>
        <taxon>Acanthomorphata</taxon>
        <taxon>Ovalentaria</taxon>
        <taxon>Atherinomorphae</taxon>
        <taxon>Cyprinodontiformes</taxon>
        <taxon>Goodeidae</taxon>
        <taxon>Ilyodon</taxon>
    </lineage>
</organism>
<dbReference type="Proteomes" id="UP001482620">
    <property type="component" value="Unassembled WGS sequence"/>
</dbReference>
<feature type="region of interest" description="Disordered" evidence="1">
    <location>
        <begin position="1"/>
        <end position="93"/>
    </location>
</feature>
<keyword evidence="3" id="KW-1185">Reference proteome</keyword>
<gene>
    <name evidence="2" type="ORF">ILYODFUR_024876</name>
</gene>
<name>A0ABV0U171_9TELE</name>